<evidence type="ECO:0000256" key="7">
    <source>
        <dbReference type="ARBA" id="ARBA00022786"/>
    </source>
</evidence>
<feature type="transmembrane region" description="Helical" evidence="10">
    <location>
        <begin position="885"/>
        <end position="904"/>
    </location>
</feature>
<evidence type="ECO:0000313" key="14">
    <source>
        <dbReference type="EMBL" id="KAB1202972.1"/>
    </source>
</evidence>
<dbReference type="InterPro" id="IPR057425">
    <property type="entry name" value="DUF2921_N"/>
</dbReference>
<feature type="domain" description="DUF2921" evidence="13">
    <location>
        <begin position="49"/>
        <end position="231"/>
    </location>
</feature>
<dbReference type="PANTHER" id="PTHR33389">
    <property type="entry name" value="FAMILY PROTEIN, PUTATIVE (DUF2921)-RELATED"/>
    <property type="match status" value="1"/>
</dbReference>
<keyword evidence="11" id="KW-0732">Signal</keyword>
<feature type="domain" description="DUF2921" evidence="13">
    <location>
        <begin position="455"/>
        <end position="627"/>
    </location>
</feature>
<evidence type="ECO:0000256" key="4">
    <source>
        <dbReference type="ARBA" id="ARBA00012483"/>
    </source>
</evidence>
<evidence type="ECO:0000256" key="1">
    <source>
        <dbReference type="ARBA" id="ARBA00000900"/>
    </source>
</evidence>
<reference evidence="15" key="3">
    <citation type="submission" date="2019-09" db="EMBL/GenBank/DDBJ databases">
        <authorList>
            <person name="Gao Z."/>
        </authorList>
    </citation>
    <scope>NUCLEOTIDE SEQUENCE</scope>
    <source>
        <tissue evidence="15">Leaves</tissue>
    </source>
</reference>
<evidence type="ECO:0000259" key="13">
    <source>
        <dbReference type="Pfam" id="PF25333"/>
    </source>
</evidence>
<feature type="domain" description="SWEET-like" evidence="12">
    <location>
        <begin position="639"/>
        <end position="918"/>
    </location>
</feature>
<feature type="transmembrane region" description="Helical" evidence="10">
    <location>
        <begin position="674"/>
        <end position="696"/>
    </location>
</feature>
<keyword evidence="7" id="KW-0833">Ubl conjugation pathway</keyword>
<feature type="domain" description="DUF2921" evidence="13">
    <location>
        <begin position="285"/>
        <end position="424"/>
    </location>
</feature>
<dbReference type="Pfam" id="PF25333">
    <property type="entry name" value="DUF2921_N"/>
    <property type="match status" value="3"/>
</dbReference>
<dbReference type="AlphaFoldDB" id="A0A6A1VUH8"/>
<dbReference type="EMBL" id="RXIC02000026">
    <property type="protein sequence ID" value="KAB1202972.1"/>
    <property type="molecule type" value="Genomic_DNA"/>
</dbReference>
<name>A0A6A1VUH8_9ROSI</name>
<comment type="pathway">
    <text evidence="3">Protein modification; protein ubiquitination.</text>
</comment>
<dbReference type="InterPro" id="IPR021319">
    <property type="entry name" value="DUF2921"/>
</dbReference>
<evidence type="ECO:0000256" key="3">
    <source>
        <dbReference type="ARBA" id="ARBA00004906"/>
    </source>
</evidence>
<dbReference type="GO" id="GO:0061630">
    <property type="term" value="F:ubiquitin protein ligase activity"/>
    <property type="evidence" value="ECO:0007669"/>
    <property type="project" value="UniProtKB-EC"/>
</dbReference>
<proteinExistence type="predicted"/>
<dbReference type="EMBL" id="RXIC02000022">
    <property type="protein sequence ID" value="KAB1216589.1"/>
    <property type="molecule type" value="Genomic_DNA"/>
</dbReference>
<evidence type="ECO:0000256" key="10">
    <source>
        <dbReference type="SAM" id="Phobius"/>
    </source>
</evidence>
<evidence type="ECO:0000256" key="5">
    <source>
        <dbReference type="ARBA" id="ARBA00022679"/>
    </source>
</evidence>
<keyword evidence="16" id="KW-1185">Reference proteome</keyword>
<evidence type="ECO:0000256" key="8">
    <source>
        <dbReference type="ARBA" id="ARBA00022989"/>
    </source>
</evidence>
<dbReference type="PANTHER" id="PTHR33389:SF18">
    <property type="entry name" value="OS01G0677900 PROTEIN"/>
    <property type="match status" value="1"/>
</dbReference>
<dbReference type="Proteomes" id="UP000516437">
    <property type="component" value="Chromosome 4"/>
</dbReference>
<comment type="catalytic activity">
    <reaction evidence="1">
        <text>S-ubiquitinyl-[E2 ubiquitin-conjugating enzyme]-L-cysteine + [acceptor protein]-L-lysine = [E2 ubiquitin-conjugating enzyme]-L-cysteine + N(6)-ubiquitinyl-[acceptor protein]-L-lysine.</text>
        <dbReference type="EC" id="2.3.2.27"/>
    </reaction>
</comment>
<sequence length="933" mass="103740">MSNIMVQSSSAMPNPSQRWHTLTWLLMFSFLFASFSLNPVSSSRTQDSYKDHCSSTVPGRSATPDRLANFPVARSYDGYYTGGGPVLGPDPYSYASTFSNSVLLRTLAIYKTDMPGLFKFEGRLTFPSANKYNYEEDFSYGRQSSYSYSYYGRPQRSSISFELQGYWSQSNGKLCTVGSASARTKEGNLVNIGAVLKLNNLTSSSSITSLITGTLENLSSAEGADKFDPVSIMLLPQMNYEYHSVSEDHKNGCSGGSEIPPGLSLSSLPKGTFCSIASRAVNQFNLRYVRDFNSAKNCNPFDAGIGYVPRVMSLYGFECSEDKERMRVLVEFPNGTYVNYYRSFNAQTTLVGEGSWDESKHQLCIVACRFLGVTESLASARVGDCSTKLTLRFPAIWSIKDASSIVGQIWTNKTEKESGYFDPIMLRSSSTSSPAVGVADSKYKYTKIDTARKWCPKPEKPAKTQGERYPNGNSDFMRFDISVKNSKGQIAWGYSVPLSVGDQNYEYSSSQGSVEPSNSSSGSVNISYKIGLAPFGRMSPFNTSSVSYETIEILAEGTYHAETGSLCMVGCRNLASDNQIPSGDSLDCRILVKLHFPPVNSKKASYIKGSINSTRGRSDPLYFERLDLSSASFYDDGFSIWRMDVEIIMVLISTTLSCVFVVLQIFHVKRHPDVLPFVSLVMLSVLTLGHLIPLVLNFEALFFDYPRRRNRWFGSGGWVEADEVIVRVAGMVAFLFQFRLLQKTWSAKWGDGNKKGLWSAEKKTLFVALTLYVAGAMVAVVGSWWNSNDDGGMGANSPTIVQSDSLWGHLKSYAGLVLDGFLLSQILLNILWNSRQKTLSCSFYIGNTFVRLLPHAYDLYRAHNFARHYDGSYIYASPGADFYSTAWDVVIPLGCLLFAMIIYLQQRFGGRCFFPRRFRELPVYEAVPVVCDA</sequence>
<comment type="subcellular location">
    <subcellularLocation>
        <location evidence="2">Endomembrane system</location>
        <topology evidence="2">Multi-pass membrane protein</topology>
    </subcellularLocation>
</comment>
<evidence type="ECO:0000256" key="2">
    <source>
        <dbReference type="ARBA" id="ARBA00004127"/>
    </source>
</evidence>
<dbReference type="GO" id="GO:0012505">
    <property type="term" value="C:endomembrane system"/>
    <property type="evidence" value="ECO:0007669"/>
    <property type="project" value="UniProtKB-SubCell"/>
</dbReference>
<keyword evidence="9 10" id="KW-0472">Membrane</keyword>
<evidence type="ECO:0000259" key="12">
    <source>
        <dbReference type="Pfam" id="PF11145"/>
    </source>
</evidence>
<gene>
    <name evidence="15" type="ORF">CJ030_MR4G002171</name>
    <name evidence="14" type="ORF">CJ030_MR8G022077</name>
</gene>
<keyword evidence="8 10" id="KW-1133">Transmembrane helix</keyword>
<evidence type="ECO:0000256" key="11">
    <source>
        <dbReference type="SAM" id="SignalP"/>
    </source>
</evidence>
<keyword evidence="6 10" id="KW-0812">Transmembrane</keyword>
<dbReference type="Proteomes" id="UP000516437">
    <property type="component" value="Chromosome 8"/>
</dbReference>
<evidence type="ECO:0000313" key="16">
    <source>
        <dbReference type="Proteomes" id="UP000516437"/>
    </source>
</evidence>
<feature type="signal peptide" evidence="11">
    <location>
        <begin position="1"/>
        <end position="42"/>
    </location>
</feature>
<dbReference type="Pfam" id="PF11145">
    <property type="entry name" value="DUF2921"/>
    <property type="match status" value="1"/>
</dbReference>
<reference evidence="15" key="1">
    <citation type="submission" date="2018-07" db="EMBL/GenBank/DDBJ databases">
        <authorList>
            <person name="Gao Z.-S."/>
            <person name="Jia H.-M."/>
            <person name="Jia H.-J."/>
            <person name="Cai Q.-L."/>
            <person name="Wang Y."/>
            <person name="Zhao H.-B."/>
        </authorList>
    </citation>
    <scope>NUCLEOTIDE SEQUENCE</scope>
    <source>
        <tissue evidence="15">Leaves</tissue>
    </source>
</reference>
<feature type="chain" id="PRO_5036163173" description="RING-type E3 ubiquitin transferase" evidence="11">
    <location>
        <begin position="43"/>
        <end position="933"/>
    </location>
</feature>
<reference evidence="15 16" key="2">
    <citation type="journal article" date="2019" name="Plant Biotechnol. J.">
        <title>The red bayberry genome and genetic basis of sex determination.</title>
        <authorList>
            <person name="Jia H.M."/>
            <person name="Jia H.J."/>
            <person name="Cai Q.L."/>
            <person name="Wang Y."/>
            <person name="Zhao H.B."/>
            <person name="Yang W.F."/>
            <person name="Wang G.Y."/>
            <person name="Li Y.H."/>
            <person name="Zhan D.L."/>
            <person name="Shen Y.T."/>
            <person name="Niu Q.F."/>
            <person name="Chang L."/>
            <person name="Qiu J."/>
            <person name="Zhao L."/>
            <person name="Xie H.B."/>
            <person name="Fu W.Y."/>
            <person name="Jin J."/>
            <person name="Li X.W."/>
            <person name="Jiao Y."/>
            <person name="Zhou C.C."/>
            <person name="Tu T."/>
            <person name="Chai C.Y."/>
            <person name="Gao J.L."/>
            <person name="Fan L.J."/>
            <person name="van de Weg E."/>
            <person name="Wang J.Y."/>
            <person name="Gao Z.S."/>
        </authorList>
    </citation>
    <scope>NUCLEOTIDE SEQUENCE [LARGE SCALE GENOMIC DNA]</scope>
    <source>
        <tissue evidence="15">Leaves</tissue>
    </source>
</reference>
<evidence type="ECO:0000313" key="15">
    <source>
        <dbReference type="EMBL" id="KAB1216589.1"/>
    </source>
</evidence>
<dbReference type="OrthoDB" id="607498at2759"/>
<accession>A0A6A1VUH8</accession>
<comment type="caution">
    <text evidence="15">The sequence shown here is derived from an EMBL/GenBank/DDBJ whole genome shotgun (WGS) entry which is preliminary data.</text>
</comment>
<evidence type="ECO:0000256" key="6">
    <source>
        <dbReference type="ARBA" id="ARBA00022692"/>
    </source>
</evidence>
<feature type="transmembrane region" description="Helical" evidence="10">
    <location>
        <begin position="764"/>
        <end position="785"/>
    </location>
</feature>
<organism evidence="15 16">
    <name type="scientific">Morella rubra</name>
    <name type="common">Chinese bayberry</name>
    <dbReference type="NCBI Taxonomy" id="262757"/>
    <lineage>
        <taxon>Eukaryota</taxon>
        <taxon>Viridiplantae</taxon>
        <taxon>Streptophyta</taxon>
        <taxon>Embryophyta</taxon>
        <taxon>Tracheophyta</taxon>
        <taxon>Spermatophyta</taxon>
        <taxon>Magnoliopsida</taxon>
        <taxon>eudicotyledons</taxon>
        <taxon>Gunneridae</taxon>
        <taxon>Pentapetalae</taxon>
        <taxon>rosids</taxon>
        <taxon>fabids</taxon>
        <taxon>Fagales</taxon>
        <taxon>Myricaceae</taxon>
        <taxon>Morella</taxon>
    </lineage>
</organism>
<dbReference type="EC" id="2.3.2.27" evidence="4"/>
<feature type="transmembrane region" description="Helical" evidence="10">
    <location>
        <begin position="647"/>
        <end position="667"/>
    </location>
</feature>
<evidence type="ECO:0000256" key="9">
    <source>
        <dbReference type="ARBA" id="ARBA00023136"/>
    </source>
</evidence>
<keyword evidence="5" id="KW-0808">Transferase</keyword>
<protein>
    <recommendedName>
        <fullName evidence="4">RING-type E3 ubiquitin transferase</fullName>
        <ecNumber evidence="4">2.3.2.27</ecNumber>
    </recommendedName>
</protein>